<accession>A0AAP0KVW6</accession>
<reference evidence="1 2" key="1">
    <citation type="submission" date="2024-01" db="EMBL/GenBank/DDBJ databases">
        <title>Genome assemblies of Stephania.</title>
        <authorList>
            <person name="Yang L."/>
        </authorList>
    </citation>
    <scope>NUCLEOTIDE SEQUENCE [LARGE SCALE GENOMIC DNA]</scope>
    <source>
        <strain evidence="1">JXDWG</strain>
        <tissue evidence="1">Leaf</tissue>
    </source>
</reference>
<dbReference type="EMBL" id="JBBNAG010000002">
    <property type="protein sequence ID" value="KAK9158943.1"/>
    <property type="molecule type" value="Genomic_DNA"/>
</dbReference>
<comment type="caution">
    <text evidence="1">The sequence shown here is derived from an EMBL/GenBank/DDBJ whole genome shotgun (WGS) entry which is preliminary data.</text>
</comment>
<proteinExistence type="predicted"/>
<gene>
    <name evidence="1" type="ORF">Scep_005517</name>
</gene>
<protein>
    <submittedName>
        <fullName evidence="1">Uncharacterized protein</fullName>
    </submittedName>
</protein>
<dbReference type="AlphaFoldDB" id="A0AAP0KVW6"/>
<evidence type="ECO:0000313" key="2">
    <source>
        <dbReference type="Proteomes" id="UP001419268"/>
    </source>
</evidence>
<organism evidence="1 2">
    <name type="scientific">Stephania cephalantha</name>
    <dbReference type="NCBI Taxonomy" id="152367"/>
    <lineage>
        <taxon>Eukaryota</taxon>
        <taxon>Viridiplantae</taxon>
        <taxon>Streptophyta</taxon>
        <taxon>Embryophyta</taxon>
        <taxon>Tracheophyta</taxon>
        <taxon>Spermatophyta</taxon>
        <taxon>Magnoliopsida</taxon>
        <taxon>Ranunculales</taxon>
        <taxon>Menispermaceae</taxon>
        <taxon>Menispermoideae</taxon>
        <taxon>Cissampelideae</taxon>
        <taxon>Stephania</taxon>
    </lineage>
</organism>
<evidence type="ECO:0000313" key="1">
    <source>
        <dbReference type="EMBL" id="KAK9158943.1"/>
    </source>
</evidence>
<keyword evidence="2" id="KW-1185">Reference proteome</keyword>
<sequence>MRIINVIDKAKDEVRTDVRARPCARRKRLRAQDFLRESDRRCEAMAKQRWQWSRGGWSRGIACRETRSGHGSRAEKRLSQNARSPIARSPIALWHGREVAGRECLSSHGHCRREN</sequence>
<name>A0AAP0KVW6_9MAGN</name>
<dbReference type="Proteomes" id="UP001419268">
    <property type="component" value="Unassembled WGS sequence"/>
</dbReference>